<dbReference type="AlphaFoldDB" id="A0A6P3V768"/>
<gene>
    <name evidence="2" type="primary">LOC105682111</name>
</gene>
<evidence type="ECO:0000313" key="2">
    <source>
        <dbReference type="RefSeq" id="XP_012249773.1"/>
    </source>
</evidence>
<dbReference type="Proteomes" id="UP000515180">
    <property type="component" value="Unplaced"/>
</dbReference>
<sequence>MVGNTLFAYQELSTNVIEIEASLKFRPLIPLLSDPNDLSPLTRHFLKRDSLTSTPECNLTTLKTGRLSAWQKIKLPRQHWWSIWNKEYLNQHQHGATKSKESMMVISRFIPRVLRGPVECLGCELFSRRSPNCKPYVVWEIPTSQKIDVPSVLQTEESKILSNVISNYLSALYFLFFRS</sequence>
<keyword evidence="1" id="KW-1185">Reference proteome</keyword>
<dbReference type="GeneID" id="105682111"/>
<reference evidence="2" key="1">
    <citation type="submission" date="2025-08" db="UniProtKB">
        <authorList>
            <consortium name="RefSeq"/>
        </authorList>
    </citation>
    <scope>IDENTIFICATION</scope>
</reference>
<evidence type="ECO:0000313" key="1">
    <source>
        <dbReference type="Proteomes" id="UP000515180"/>
    </source>
</evidence>
<name>A0A6P3V768_BOMIM</name>
<dbReference type="RefSeq" id="XP_012249773.1">
    <property type="nucleotide sequence ID" value="XM_012394350.3"/>
</dbReference>
<accession>A0A6P3V768</accession>
<protein>
    <submittedName>
        <fullName evidence="2">Uncharacterized protein LOC105682111</fullName>
    </submittedName>
</protein>
<dbReference type="OrthoDB" id="7543599at2759"/>
<proteinExistence type="predicted"/>
<organism evidence="1 2">
    <name type="scientific">Bombus impatiens</name>
    <name type="common">Bumblebee</name>
    <dbReference type="NCBI Taxonomy" id="132113"/>
    <lineage>
        <taxon>Eukaryota</taxon>
        <taxon>Metazoa</taxon>
        <taxon>Ecdysozoa</taxon>
        <taxon>Arthropoda</taxon>
        <taxon>Hexapoda</taxon>
        <taxon>Insecta</taxon>
        <taxon>Pterygota</taxon>
        <taxon>Neoptera</taxon>
        <taxon>Endopterygota</taxon>
        <taxon>Hymenoptera</taxon>
        <taxon>Apocrita</taxon>
        <taxon>Aculeata</taxon>
        <taxon>Apoidea</taxon>
        <taxon>Anthophila</taxon>
        <taxon>Apidae</taxon>
        <taxon>Bombus</taxon>
        <taxon>Pyrobombus</taxon>
    </lineage>
</organism>
<dbReference type="KEGG" id="bim:105682111"/>